<dbReference type="RefSeq" id="WP_068143762.1">
    <property type="nucleotide sequence ID" value="NZ_JBHSCR010000014.1"/>
</dbReference>
<keyword evidence="2 5" id="KW-0378">Hydrolase</keyword>
<evidence type="ECO:0000256" key="1">
    <source>
        <dbReference type="ARBA" id="ARBA00005622"/>
    </source>
</evidence>
<dbReference type="InterPro" id="IPR019734">
    <property type="entry name" value="TPR_rpt"/>
</dbReference>
<keyword evidence="6" id="KW-1185">Reference proteome</keyword>
<feature type="signal peptide" evidence="4">
    <location>
        <begin position="1"/>
        <end position="20"/>
    </location>
</feature>
<dbReference type="Gene3D" id="3.40.50.1820">
    <property type="entry name" value="alpha/beta hydrolase"/>
    <property type="match status" value="1"/>
</dbReference>
<feature type="chain" id="PRO_5045180662" evidence="4">
    <location>
        <begin position="21"/>
        <end position="387"/>
    </location>
</feature>
<reference evidence="6" key="1">
    <citation type="journal article" date="2019" name="Int. J. Syst. Evol. Microbiol.">
        <title>The Global Catalogue of Microorganisms (GCM) 10K type strain sequencing project: providing services to taxonomists for standard genome sequencing and annotation.</title>
        <authorList>
            <consortium name="The Broad Institute Genomics Platform"/>
            <consortium name="The Broad Institute Genome Sequencing Center for Infectious Disease"/>
            <person name="Wu L."/>
            <person name="Ma J."/>
        </authorList>
    </citation>
    <scope>NUCLEOTIDE SEQUENCE [LARGE SCALE GENOMIC DNA]</scope>
    <source>
        <strain evidence="6">CGMCC 1.15304</strain>
    </source>
</reference>
<dbReference type="PANTHER" id="PTHR40841:SF2">
    <property type="entry name" value="SIDEROPHORE-DEGRADING ESTERASE (EUROFUNG)"/>
    <property type="match status" value="1"/>
</dbReference>
<dbReference type="Gene3D" id="1.25.40.10">
    <property type="entry name" value="Tetratricopeptide repeat domain"/>
    <property type="match status" value="1"/>
</dbReference>
<dbReference type="PANTHER" id="PTHR40841">
    <property type="entry name" value="SIDEROPHORE TRIACETYLFUSARININE C ESTERASE"/>
    <property type="match status" value="1"/>
</dbReference>
<keyword evidence="4" id="KW-0732">Signal</keyword>
<evidence type="ECO:0000256" key="4">
    <source>
        <dbReference type="SAM" id="SignalP"/>
    </source>
</evidence>
<evidence type="ECO:0000313" key="6">
    <source>
        <dbReference type="Proteomes" id="UP001595776"/>
    </source>
</evidence>
<proteinExistence type="inferred from homology"/>
<dbReference type="SUPFAM" id="SSF53474">
    <property type="entry name" value="alpha/beta-Hydrolases"/>
    <property type="match status" value="1"/>
</dbReference>
<dbReference type="SUPFAM" id="SSF48452">
    <property type="entry name" value="TPR-like"/>
    <property type="match status" value="1"/>
</dbReference>
<gene>
    <name evidence="5" type="ORF">ACFO5Q_14260</name>
</gene>
<feature type="repeat" description="TPR" evidence="3">
    <location>
        <begin position="339"/>
        <end position="372"/>
    </location>
</feature>
<organism evidence="5 6">
    <name type="scientific">Kordiimonas lipolytica</name>
    <dbReference type="NCBI Taxonomy" id="1662421"/>
    <lineage>
        <taxon>Bacteria</taxon>
        <taxon>Pseudomonadati</taxon>
        <taxon>Pseudomonadota</taxon>
        <taxon>Alphaproteobacteria</taxon>
        <taxon>Kordiimonadales</taxon>
        <taxon>Kordiimonadaceae</taxon>
        <taxon>Kordiimonas</taxon>
    </lineage>
</organism>
<dbReference type="InterPro" id="IPR011990">
    <property type="entry name" value="TPR-like_helical_dom_sf"/>
</dbReference>
<evidence type="ECO:0000256" key="2">
    <source>
        <dbReference type="ARBA" id="ARBA00022801"/>
    </source>
</evidence>
<evidence type="ECO:0000313" key="5">
    <source>
        <dbReference type="EMBL" id="MFC4349014.1"/>
    </source>
</evidence>
<dbReference type="InterPro" id="IPR029058">
    <property type="entry name" value="AB_hydrolase_fold"/>
</dbReference>
<dbReference type="PROSITE" id="PS50005">
    <property type="entry name" value="TPR"/>
    <property type="match status" value="1"/>
</dbReference>
<dbReference type="InterPro" id="IPR052558">
    <property type="entry name" value="Siderophore_Hydrolase_D"/>
</dbReference>
<dbReference type="EMBL" id="JBHSCR010000014">
    <property type="protein sequence ID" value="MFC4349014.1"/>
    <property type="molecule type" value="Genomic_DNA"/>
</dbReference>
<comment type="caution">
    <text evidence="5">The sequence shown here is derived from an EMBL/GenBank/DDBJ whole genome shotgun (WGS) entry which is preliminary data.</text>
</comment>
<accession>A0ABV8UCT1</accession>
<dbReference type="GO" id="GO:0016787">
    <property type="term" value="F:hydrolase activity"/>
    <property type="evidence" value="ECO:0007669"/>
    <property type="project" value="UniProtKB-KW"/>
</dbReference>
<evidence type="ECO:0000256" key="3">
    <source>
        <dbReference type="PROSITE-ProRule" id="PRU00339"/>
    </source>
</evidence>
<dbReference type="Proteomes" id="UP001595776">
    <property type="component" value="Unassembled WGS sequence"/>
</dbReference>
<protein>
    <submittedName>
        <fullName evidence="5">Alpha/beta hydrolase-fold protein</fullName>
    </submittedName>
</protein>
<dbReference type="InterPro" id="IPR000801">
    <property type="entry name" value="Esterase-like"/>
</dbReference>
<dbReference type="Pfam" id="PF00756">
    <property type="entry name" value="Esterase"/>
    <property type="match status" value="1"/>
</dbReference>
<comment type="similarity">
    <text evidence="1">Belongs to the esterase D family.</text>
</comment>
<keyword evidence="3" id="KW-0802">TPR repeat</keyword>
<sequence length="387" mass="42827">MKQFAAFLLVVCAAIAPVCAEDITIGKSYTFHSEILDEDQSYGVALPVGYTPDQSYPVIYVLDGWELQFQAVTAVARAQNMMGSLMPGAIVVSLPSNDRYRDYFASSDDTDDEGHHQPWMAAAGGGERYLQVLRQEVFPLIEKAYNVKPYRVLVGHSAGAALGLHDLMSGANSFNAYLMIDPPVTMQSGYLLKLSQTMEEVGAPKLALYLSYVPHDDGKHIAALREMLANIEARAPSGFRATSQLFEKETHQSVQLESYVYGLRAIFDGYTPPPIEDAAKDPMLLAKHYAGYSGKLGVEFLPDQAFTNTVAYNALNYYQWPEKARQLFQMNVENFPKSSWVWSGMGDYYAGIGETEQAAKAFEKALALEADNSYAAQRLKDVQAKLQ</sequence>
<dbReference type="SMART" id="SM00028">
    <property type="entry name" value="TPR"/>
    <property type="match status" value="1"/>
</dbReference>
<name>A0ABV8UCT1_9PROT</name>